<dbReference type="Proteomes" id="UP001305414">
    <property type="component" value="Unassembled WGS sequence"/>
</dbReference>
<sequence>MTPSGESEPTSATKGNDLRPTEVTIDVAIVAIVSALRRAPAIGDLEGCWRGYEQMRQADALFLECAQMLRFDVSLCSSRARHPHTIQIFGA</sequence>
<comment type="caution">
    <text evidence="1">The sequence shown here is derived from an EMBL/GenBank/DDBJ whole genome shotgun (WGS) entry which is preliminary data.</text>
</comment>
<evidence type="ECO:0000313" key="2">
    <source>
        <dbReference type="Proteomes" id="UP001305414"/>
    </source>
</evidence>
<organism evidence="1 2">
    <name type="scientific">Xylaria bambusicola</name>
    <dbReference type="NCBI Taxonomy" id="326684"/>
    <lineage>
        <taxon>Eukaryota</taxon>
        <taxon>Fungi</taxon>
        <taxon>Dikarya</taxon>
        <taxon>Ascomycota</taxon>
        <taxon>Pezizomycotina</taxon>
        <taxon>Sordariomycetes</taxon>
        <taxon>Xylariomycetidae</taxon>
        <taxon>Xylariales</taxon>
        <taxon>Xylariaceae</taxon>
        <taxon>Xylaria</taxon>
    </lineage>
</organism>
<name>A0AAN7UEI5_9PEZI</name>
<proteinExistence type="predicted"/>
<protein>
    <submittedName>
        <fullName evidence="1">Uncharacterized protein</fullName>
    </submittedName>
</protein>
<reference evidence="1 2" key="1">
    <citation type="submission" date="2023-10" db="EMBL/GenBank/DDBJ databases">
        <title>Draft genome sequence of Xylaria bambusicola isolate GMP-LS, the root and basal stem rot pathogen of sugarcane in Indonesia.</title>
        <authorList>
            <person name="Selvaraj P."/>
            <person name="Muralishankar V."/>
            <person name="Muruganantham S."/>
            <person name="Sp S."/>
            <person name="Haryani S."/>
            <person name="Lau K.J.X."/>
            <person name="Naqvi N.I."/>
        </authorList>
    </citation>
    <scope>NUCLEOTIDE SEQUENCE [LARGE SCALE GENOMIC DNA]</scope>
    <source>
        <strain evidence="1">GMP-LS</strain>
    </source>
</reference>
<evidence type="ECO:0000313" key="1">
    <source>
        <dbReference type="EMBL" id="KAK5626688.1"/>
    </source>
</evidence>
<dbReference type="EMBL" id="JAWHQM010000004">
    <property type="protein sequence ID" value="KAK5626688.1"/>
    <property type="molecule type" value="Genomic_DNA"/>
</dbReference>
<gene>
    <name evidence="1" type="ORF">RRF57_002404</name>
</gene>
<dbReference type="AlphaFoldDB" id="A0AAN7UEI5"/>
<keyword evidence="2" id="KW-1185">Reference proteome</keyword>
<accession>A0AAN7UEI5</accession>